<dbReference type="GO" id="GO:0003677">
    <property type="term" value="F:DNA binding"/>
    <property type="evidence" value="ECO:0007669"/>
    <property type="project" value="InterPro"/>
</dbReference>
<dbReference type="InterPro" id="IPR002104">
    <property type="entry name" value="Integrase_catalytic"/>
</dbReference>
<evidence type="ECO:0000313" key="4">
    <source>
        <dbReference type="EMBL" id="EMB14847.1"/>
    </source>
</evidence>
<keyword evidence="5" id="KW-1185">Reference proteome</keyword>
<comment type="caution">
    <text evidence="4">The sequence shown here is derived from an EMBL/GenBank/DDBJ whole genome shotgun (WGS) entry which is preliminary data.</text>
</comment>
<feature type="region of interest" description="Disordered" evidence="2">
    <location>
        <begin position="152"/>
        <end position="180"/>
    </location>
</feature>
<protein>
    <submittedName>
        <fullName evidence="4">Site-specific recombinase, phage integrase family protein</fullName>
    </submittedName>
</protein>
<dbReference type="InterPro" id="IPR011010">
    <property type="entry name" value="DNA_brk_join_enz"/>
</dbReference>
<dbReference type="AlphaFoldDB" id="M2AQ41"/>
<dbReference type="EMBL" id="ANMO01000208">
    <property type="protein sequence ID" value="EMB14847.1"/>
    <property type="molecule type" value="Genomic_DNA"/>
</dbReference>
<dbReference type="GO" id="GO:0015074">
    <property type="term" value="P:DNA integration"/>
    <property type="evidence" value="ECO:0007669"/>
    <property type="project" value="InterPro"/>
</dbReference>
<evidence type="ECO:0000256" key="2">
    <source>
        <dbReference type="SAM" id="MobiDB-lite"/>
    </source>
</evidence>
<sequence length="226" mass="24600">MRVGDLSFGEVPFLVLRSCNEKNRKGSTVPLKGDLAADLKGWCDGLSADDPVFKVPTGLLRILNRDLEAAGIEKVDSQDGRIHLHAMRHSTGTHLSAAGVSPRTAQAVMRHSDIALTMNTYTDERILETSAAVEQLPTLRVGADAPMDAPTPVQMGQDCPSLTDSNAKPADGQDTKKPSNPLEMLGFWEWAIQNSNLWPLPCESRERLENSAPFYGLCVLSKESCN</sequence>
<name>M2AQ41_9BACT</name>
<dbReference type="Gene3D" id="1.10.443.10">
    <property type="entry name" value="Intergrase catalytic core"/>
    <property type="match status" value="1"/>
</dbReference>
<reference evidence="4" key="2">
    <citation type="journal article" date="2013" name="Mar. Genomics">
        <title>Expression of sulfatases in Rhodopirellula baltica and the diversity of sulfatases in the genus Rhodopirellula.</title>
        <authorList>
            <person name="Wegner C.E."/>
            <person name="Richter-Heitmann T."/>
            <person name="Klindworth A."/>
            <person name="Klockow C."/>
            <person name="Richter M."/>
            <person name="Achstetter T."/>
            <person name="Glockner F.O."/>
            <person name="Harder J."/>
        </authorList>
    </citation>
    <scope>NUCLEOTIDE SEQUENCE [LARGE SCALE GENOMIC DNA]</scope>
    <source>
        <strain evidence="4">6C</strain>
    </source>
</reference>
<dbReference type="GO" id="GO:0006310">
    <property type="term" value="P:DNA recombination"/>
    <property type="evidence" value="ECO:0007669"/>
    <property type="project" value="UniProtKB-KW"/>
</dbReference>
<dbReference type="Proteomes" id="UP000011529">
    <property type="component" value="Unassembled WGS sequence"/>
</dbReference>
<evidence type="ECO:0000256" key="1">
    <source>
        <dbReference type="ARBA" id="ARBA00023172"/>
    </source>
</evidence>
<gene>
    <name evidence="4" type="ORF">RE6C_04415</name>
</gene>
<dbReference type="SUPFAM" id="SSF56349">
    <property type="entry name" value="DNA breaking-rejoining enzymes"/>
    <property type="match status" value="1"/>
</dbReference>
<evidence type="ECO:0000259" key="3">
    <source>
        <dbReference type="PROSITE" id="PS51898"/>
    </source>
</evidence>
<reference evidence="4" key="1">
    <citation type="submission" date="2012-11" db="EMBL/GenBank/DDBJ databases">
        <title>Permanent draft genomes of Rhodopirellula europaea strain SH398 and 6C.</title>
        <authorList>
            <person name="Richter M."/>
            <person name="Richter-Heitmann T."/>
            <person name="Frank C."/>
            <person name="Harder J."/>
            <person name="Glockner F.O."/>
        </authorList>
    </citation>
    <scope>NUCLEOTIDE SEQUENCE</scope>
    <source>
        <strain evidence="4">6C</strain>
    </source>
</reference>
<dbReference type="PROSITE" id="PS51898">
    <property type="entry name" value="TYR_RECOMBINASE"/>
    <property type="match status" value="1"/>
</dbReference>
<organism evidence="4 5">
    <name type="scientific">Rhodopirellula europaea 6C</name>
    <dbReference type="NCBI Taxonomy" id="1263867"/>
    <lineage>
        <taxon>Bacteria</taxon>
        <taxon>Pseudomonadati</taxon>
        <taxon>Planctomycetota</taxon>
        <taxon>Planctomycetia</taxon>
        <taxon>Pirellulales</taxon>
        <taxon>Pirellulaceae</taxon>
        <taxon>Rhodopirellula</taxon>
    </lineage>
</organism>
<dbReference type="PATRIC" id="fig|1263867.3.peg.4730"/>
<proteinExistence type="predicted"/>
<dbReference type="InterPro" id="IPR013762">
    <property type="entry name" value="Integrase-like_cat_sf"/>
</dbReference>
<keyword evidence="1" id="KW-0233">DNA recombination</keyword>
<feature type="domain" description="Tyr recombinase" evidence="3">
    <location>
        <begin position="1"/>
        <end position="134"/>
    </location>
</feature>
<dbReference type="Pfam" id="PF00589">
    <property type="entry name" value="Phage_integrase"/>
    <property type="match status" value="1"/>
</dbReference>
<evidence type="ECO:0000313" key="5">
    <source>
        <dbReference type="Proteomes" id="UP000011529"/>
    </source>
</evidence>
<accession>M2AQ41</accession>